<name>A0A397U6M4_9GLOM</name>
<proteinExistence type="predicted"/>
<keyword evidence="2" id="KW-1185">Reference proteome</keyword>
<organism evidence="1 2">
    <name type="scientific">Gigaspora rosea</name>
    <dbReference type="NCBI Taxonomy" id="44941"/>
    <lineage>
        <taxon>Eukaryota</taxon>
        <taxon>Fungi</taxon>
        <taxon>Fungi incertae sedis</taxon>
        <taxon>Mucoromycota</taxon>
        <taxon>Glomeromycotina</taxon>
        <taxon>Glomeromycetes</taxon>
        <taxon>Diversisporales</taxon>
        <taxon>Gigasporaceae</taxon>
        <taxon>Gigaspora</taxon>
    </lineage>
</organism>
<evidence type="ECO:0000313" key="2">
    <source>
        <dbReference type="Proteomes" id="UP000266673"/>
    </source>
</evidence>
<evidence type="ECO:0000313" key="1">
    <source>
        <dbReference type="EMBL" id="RIB04728.1"/>
    </source>
</evidence>
<gene>
    <name evidence="1" type="ORF">C2G38_2221526</name>
</gene>
<comment type="caution">
    <text evidence="1">The sequence shown here is derived from an EMBL/GenBank/DDBJ whole genome shotgun (WGS) entry which is preliminary data.</text>
</comment>
<sequence>MSGLSISIIIDKKDRTLPKPFNNRPGYDMRYVQSYVLNYCGYGGEQLERLYATEILYDNLSIIRQDENLIQWAVRVRIDLQDLLLQQKFSVYHRSCLFASYPGGTLGLRVRYRDGSARIIQQAYRRFQERVPSNTRLAWNSLANNNTPDDIKFLGLTRREVKNSQTREQFNQWRTKWIEYYKQCNLYIPLDIYVRKYEEYYIPVNWIDSKKSQLRVRFQKRLLEIEA</sequence>
<dbReference type="Proteomes" id="UP000266673">
    <property type="component" value="Unassembled WGS sequence"/>
</dbReference>
<dbReference type="OrthoDB" id="2349168at2759"/>
<reference evidence="1 2" key="1">
    <citation type="submission" date="2018-06" db="EMBL/GenBank/DDBJ databases">
        <title>Comparative genomics reveals the genomic features of Rhizophagus irregularis, R. cerebriforme, R. diaphanum and Gigaspora rosea, and their symbiotic lifestyle signature.</title>
        <authorList>
            <person name="Morin E."/>
            <person name="San Clemente H."/>
            <person name="Chen E.C.H."/>
            <person name="De La Providencia I."/>
            <person name="Hainaut M."/>
            <person name="Kuo A."/>
            <person name="Kohler A."/>
            <person name="Murat C."/>
            <person name="Tang N."/>
            <person name="Roy S."/>
            <person name="Loubradou J."/>
            <person name="Henrissat B."/>
            <person name="Grigoriev I.V."/>
            <person name="Corradi N."/>
            <person name="Roux C."/>
            <person name="Martin F.M."/>
        </authorList>
    </citation>
    <scope>NUCLEOTIDE SEQUENCE [LARGE SCALE GENOMIC DNA]</scope>
    <source>
        <strain evidence="1 2">DAOM 194757</strain>
    </source>
</reference>
<dbReference type="EMBL" id="QKWP01002118">
    <property type="protein sequence ID" value="RIB04728.1"/>
    <property type="molecule type" value="Genomic_DNA"/>
</dbReference>
<accession>A0A397U6M4</accession>
<dbReference type="AlphaFoldDB" id="A0A397U6M4"/>
<protein>
    <submittedName>
        <fullName evidence="1">Uncharacterized protein</fullName>
    </submittedName>
</protein>